<dbReference type="AlphaFoldDB" id="A0A0M3IZT9"/>
<evidence type="ECO:0000313" key="5">
    <source>
        <dbReference type="WBParaSite" id="ASIM_0000077201-mRNA-1"/>
    </source>
</evidence>
<reference evidence="5" key="1">
    <citation type="submission" date="2017-02" db="UniProtKB">
        <authorList>
            <consortium name="WormBaseParasite"/>
        </authorList>
    </citation>
    <scope>IDENTIFICATION</scope>
</reference>
<keyword evidence="4" id="KW-1185">Reference proteome</keyword>
<feature type="region of interest" description="Disordered" evidence="1">
    <location>
        <begin position="222"/>
        <end position="256"/>
    </location>
</feature>
<organism evidence="5">
    <name type="scientific">Anisakis simplex</name>
    <name type="common">Herring worm</name>
    <dbReference type="NCBI Taxonomy" id="6269"/>
    <lineage>
        <taxon>Eukaryota</taxon>
        <taxon>Metazoa</taxon>
        <taxon>Ecdysozoa</taxon>
        <taxon>Nematoda</taxon>
        <taxon>Chromadorea</taxon>
        <taxon>Rhabditida</taxon>
        <taxon>Spirurina</taxon>
        <taxon>Ascaridomorpha</taxon>
        <taxon>Ascaridoidea</taxon>
        <taxon>Anisakidae</taxon>
        <taxon>Anisakis</taxon>
        <taxon>Anisakis simplex complex</taxon>
    </lineage>
</organism>
<sequence length="274" mass="29172">MNWILVASIFCGQAVQVLCQVNLGSFSLGQNPTGDLEIGVGQMANIFGFGGDRGLKVTTGKGKFGLTSNQGALIGGERVGVDSGLSFQEGKGLDLGSLLNFGNPQPASTPQHPQGQFGSFLDNIGKFVQSIAKPSSTSAPFSPSGLPANHPLSPSSTDHFLPKSVGRTGSKESWNSIEQLPIRSDQRTMDEKIKLLGAEDTWEEPIPIKVEERRLSDSKADEVGVLNGGDSSRVPGESATRSMVVNPPQLPGLVEIDNNAEDKPKLGEMRRHFF</sequence>
<evidence type="ECO:0000313" key="4">
    <source>
        <dbReference type="Proteomes" id="UP000267096"/>
    </source>
</evidence>
<dbReference type="EMBL" id="UYRR01000512">
    <property type="protein sequence ID" value="VDK17964.1"/>
    <property type="molecule type" value="Genomic_DNA"/>
</dbReference>
<dbReference type="WBParaSite" id="ASIM_0000077201-mRNA-1">
    <property type="protein sequence ID" value="ASIM_0000077201-mRNA-1"/>
    <property type="gene ID" value="ASIM_0000077201"/>
</dbReference>
<protein>
    <submittedName>
        <fullName evidence="3 5">Uncharacterized protein</fullName>
    </submittedName>
</protein>
<gene>
    <name evidence="3" type="ORF">ASIM_LOCUS672</name>
</gene>
<evidence type="ECO:0000256" key="1">
    <source>
        <dbReference type="SAM" id="MobiDB-lite"/>
    </source>
</evidence>
<accession>A0A0M3IZT9</accession>
<dbReference type="OrthoDB" id="5825015at2759"/>
<feature type="signal peptide" evidence="2">
    <location>
        <begin position="1"/>
        <end position="19"/>
    </location>
</feature>
<evidence type="ECO:0000256" key="2">
    <source>
        <dbReference type="SAM" id="SignalP"/>
    </source>
</evidence>
<feature type="chain" id="PRO_5043120734" evidence="2">
    <location>
        <begin position="20"/>
        <end position="274"/>
    </location>
</feature>
<dbReference type="Proteomes" id="UP000267096">
    <property type="component" value="Unassembled WGS sequence"/>
</dbReference>
<evidence type="ECO:0000313" key="3">
    <source>
        <dbReference type="EMBL" id="VDK17964.1"/>
    </source>
</evidence>
<name>A0A0M3IZT9_ANISI</name>
<keyword evidence="2" id="KW-0732">Signal</keyword>
<feature type="region of interest" description="Disordered" evidence="1">
    <location>
        <begin position="134"/>
        <end position="172"/>
    </location>
</feature>
<proteinExistence type="predicted"/>
<reference evidence="3 4" key="2">
    <citation type="submission" date="2018-11" db="EMBL/GenBank/DDBJ databases">
        <authorList>
            <consortium name="Pathogen Informatics"/>
        </authorList>
    </citation>
    <scope>NUCLEOTIDE SEQUENCE [LARGE SCALE GENOMIC DNA]</scope>
</reference>